<dbReference type="EMBL" id="BMKN01000002">
    <property type="protein sequence ID" value="GGE51644.1"/>
    <property type="molecule type" value="Genomic_DNA"/>
</dbReference>
<feature type="chain" id="PRO_5037737532" evidence="2">
    <location>
        <begin position="21"/>
        <end position="475"/>
    </location>
</feature>
<feature type="region of interest" description="Disordered" evidence="1">
    <location>
        <begin position="427"/>
        <end position="448"/>
    </location>
</feature>
<evidence type="ECO:0000256" key="1">
    <source>
        <dbReference type="SAM" id="MobiDB-lite"/>
    </source>
</evidence>
<keyword evidence="4" id="KW-1185">Reference proteome</keyword>
<accession>A0A917AH68</accession>
<evidence type="ECO:0000256" key="2">
    <source>
        <dbReference type="SAM" id="SignalP"/>
    </source>
</evidence>
<dbReference type="Proteomes" id="UP000606730">
    <property type="component" value="Unassembled WGS sequence"/>
</dbReference>
<evidence type="ECO:0000313" key="4">
    <source>
        <dbReference type="Proteomes" id="UP000606730"/>
    </source>
</evidence>
<protein>
    <submittedName>
        <fullName evidence="3">Uncharacterized protein</fullName>
    </submittedName>
</protein>
<gene>
    <name evidence="3" type="ORF">GCM10011517_19220</name>
</gene>
<organism evidence="3 4">
    <name type="scientific">Actibacterium pelagium</name>
    <dbReference type="NCBI Taxonomy" id="2029103"/>
    <lineage>
        <taxon>Bacteria</taxon>
        <taxon>Pseudomonadati</taxon>
        <taxon>Pseudomonadota</taxon>
        <taxon>Alphaproteobacteria</taxon>
        <taxon>Rhodobacterales</taxon>
        <taxon>Roseobacteraceae</taxon>
        <taxon>Actibacterium</taxon>
    </lineage>
</organism>
<keyword evidence="2" id="KW-0732">Signal</keyword>
<dbReference type="OrthoDB" id="7836604at2"/>
<reference evidence="3" key="2">
    <citation type="submission" date="2020-09" db="EMBL/GenBank/DDBJ databases">
        <authorList>
            <person name="Sun Q."/>
            <person name="Zhou Y."/>
        </authorList>
    </citation>
    <scope>NUCLEOTIDE SEQUENCE</scope>
    <source>
        <strain evidence="3">CGMCC 1.16012</strain>
    </source>
</reference>
<proteinExistence type="predicted"/>
<dbReference type="RefSeq" id="WP_095594898.1">
    <property type="nucleotide sequence ID" value="NZ_BMKN01000002.1"/>
</dbReference>
<feature type="signal peptide" evidence="2">
    <location>
        <begin position="1"/>
        <end position="20"/>
    </location>
</feature>
<evidence type="ECO:0000313" key="3">
    <source>
        <dbReference type="EMBL" id="GGE51644.1"/>
    </source>
</evidence>
<reference evidence="3" key="1">
    <citation type="journal article" date="2014" name="Int. J. Syst. Evol. Microbiol.">
        <title>Complete genome sequence of Corynebacterium casei LMG S-19264T (=DSM 44701T), isolated from a smear-ripened cheese.</title>
        <authorList>
            <consortium name="US DOE Joint Genome Institute (JGI-PGF)"/>
            <person name="Walter F."/>
            <person name="Albersmeier A."/>
            <person name="Kalinowski J."/>
            <person name="Ruckert C."/>
        </authorList>
    </citation>
    <scope>NUCLEOTIDE SEQUENCE</scope>
    <source>
        <strain evidence="3">CGMCC 1.16012</strain>
    </source>
</reference>
<sequence length="475" mass="51939">MLTFQNTALAGLLIGVSVTAAGSQVQIQNVENFASENAILDTSILFAIGAREARQELRGAFGWPTFQEGLVDGVYFRFDPDGYARFSPNPRLDTDVFEVVCRPRTYSCMGRKGTLSYMLNSRGELQIRLENAAEGDRFFVVEGISELEVPARILQPLDDRMETLLSSSDELIIRRGQDEVDRVSLVGFGAVSAYLRWISARQDYTVLPRGWPIPNGANGATDANLTQAANWQSPMPQPQTPIQTVDTGVDAEMAEVKGELNVLRELLLERHSQNSVSTQPVASPVQSPSQEALRIVELERNAAELQAELERLRSAAQPPNQEALGHKTEMFPAAPSVVASATPAATQPEQASYPQAGTGPKAEAGTLAARLEYLMTEIGLDAKTALMIIEMGSEAEMDETETITPTTVAETYQNQLMNEILSELHKSVGPKPEQPTVEQTQLEPVSIAPTTLPPQDYVLLSDYFRSVFPQAQTSQ</sequence>
<name>A0A917AH68_9RHOB</name>
<comment type="caution">
    <text evidence="3">The sequence shown here is derived from an EMBL/GenBank/DDBJ whole genome shotgun (WGS) entry which is preliminary data.</text>
</comment>
<dbReference type="AlphaFoldDB" id="A0A917AH68"/>
<feature type="region of interest" description="Disordered" evidence="1">
    <location>
        <begin position="338"/>
        <end position="359"/>
    </location>
</feature>